<dbReference type="PDBsum" id="2YKV"/>
<dbReference type="PANTHER" id="PTHR43713:SF3">
    <property type="entry name" value="GLUTAMATE-1-SEMIALDEHYDE 2,1-AMINOMUTASE 1, CHLOROPLASTIC-RELATED"/>
    <property type="match status" value="1"/>
</dbReference>
<keyword evidence="2 3" id="KW-0663">Pyridoxal phosphate</keyword>
<dbReference type="PDB" id="6IZ9">
    <property type="method" value="X-ray"/>
    <property type="resolution" value="2.20 A"/>
    <property type="chains" value="A/B=1-445"/>
</dbReference>
<dbReference type="AlphaFoldDB" id="A3EYF7"/>
<dbReference type="InterPro" id="IPR015422">
    <property type="entry name" value="PyrdxlP-dep_Trfase_small"/>
</dbReference>
<dbReference type="GO" id="GO:0030170">
    <property type="term" value="F:pyridoxal phosphate binding"/>
    <property type="evidence" value="ECO:0007669"/>
    <property type="project" value="InterPro"/>
</dbReference>
<feature type="binding site" evidence="8">
    <location>
        <position position="280"/>
    </location>
    <ligand>
        <name>2-oxoglutarate</name>
        <dbReference type="ChEBI" id="CHEBI:16810"/>
    </ligand>
</feature>
<dbReference type="SMR" id="A3EYF7"/>
<proteinExistence type="evidence at protein level"/>
<dbReference type="PDB" id="4AO4">
    <property type="method" value="X-ray"/>
    <property type="resolution" value="1.95 A"/>
    <property type="chains" value="A/B/C=1-445"/>
</dbReference>
<feature type="binding site" evidence="8">
    <location>
        <position position="54"/>
    </location>
    <ligand>
        <name>2-oxoglutarate</name>
        <dbReference type="ChEBI" id="CHEBI:16810"/>
    </ligand>
</feature>
<dbReference type="GO" id="GO:0008483">
    <property type="term" value="F:transaminase activity"/>
    <property type="evidence" value="ECO:0007669"/>
    <property type="project" value="InterPro"/>
</dbReference>
<dbReference type="InterPro" id="IPR005814">
    <property type="entry name" value="Aminotrans_3"/>
</dbReference>
<evidence type="ECO:0000256" key="2">
    <source>
        <dbReference type="ARBA" id="ARBA00022898"/>
    </source>
</evidence>
<dbReference type="EvolutionaryTrace" id="A3EYF7"/>
<dbReference type="PDBsum" id="2YKY"/>
<evidence type="ECO:0007829" key="8">
    <source>
        <dbReference type="PDB" id="2YKX"/>
    </source>
</evidence>
<feature type="binding site" evidence="8">
    <location>
        <position position="412"/>
    </location>
    <ligand>
        <name>2-oxoglutarate</name>
        <dbReference type="ChEBI" id="CHEBI:16810"/>
    </ligand>
</feature>
<feature type="binding site" evidence="6 8">
    <location>
        <position position="145"/>
    </location>
    <ligand>
        <name>pyridoxal 5'-phosphate</name>
        <dbReference type="ChEBI" id="CHEBI:597326"/>
    </ligand>
</feature>
<name>A3EYF7_9HYPH</name>
<dbReference type="PDB" id="2YKU">
    <property type="method" value="X-ray"/>
    <property type="resolution" value="1.90 A"/>
    <property type="chains" value="A/B/C=1-445"/>
</dbReference>
<dbReference type="PANTHER" id="PTHR43713">
    <property type="entry name" value="GLUTAMATE-1-SEMIALDEHYDE 2,1-AMINOMUTASE"/>
    <property type="match status" value="1"/>
</dbReference>
<dbReference type="PDBsum" id="4AO4"/>
<dbReference type="Gene3D" id="3.90.1150.10">
    <property type="entry name" value="Aspartate Aminotransferase, domain 1"/>
    <property type="match status" value="1"/>
</dbReference>
<evidence type="ECO:0007829" key="9">
    <source>
        <dbReference type="PDB" id="6IZ9"/>
    </source>
</evidence>
<dbReference type="Pfam" id="PF00202">
    <property type="entry name" value="Aminotran_3"/>
    <property type="match status" value="1"/>
</dbReference>
<keyword evidence="6 7" id="KW-0002">3D-structure</keyword>
<protein>
    <submittedName>
        <fullName evidence="5">Beta-transaminase</fullName>
    </submittedName>
</protein>
<accession>A3EYF7</accession>
<reference evidence="9" key="3">
    <citation type="journal article" date="2019" name="Protein Sci.">
        <title>Crystal structure of the apo form of a beta-transaminase from Mesorhizobium sp. strain LUK.</title>
        <authorList>
            <person name="Kwon S."/>
            <person name="Park H.H."/>
        </authorList>
    </citation>
    <scope>X-RAY CRYSTALLOGRAPHY (2.20 ANGSTROMS)</scope>
</reference>
<evidence type="ECO:0000256" key="1">
    <source>
        <dbReference type="ARBA" id="ARBA00001933"/>
    </source>
</evidence>
<feature type="binding site" evidence="6 8">
    <location>
        <position position="146"/>
    </location>
    <ligand>
        <name>pyridoxal 5'-phosphate</name>
        <dbReference type="ChEBI" id="CHEBI:597326"/>
    </ligand>
</feature>
<dbReference type="PDBsum" id="2YKX"/>
<evidence type="ECO:0000313" key="5">
    <source>
        <dbReference type="EMBL" id="ABL74379.1"/>
    </source>
</evidence>
<dbReference type="PDBsum" id="2YKU"/>
<dbReference type="EMBL" id="EF127643">
    <property type="protein sequence ID" value="ABL74379.1"/>
    <property type="molecule type" value="Genomic_DNA"/>
</dbReference>
<evidence type="ECO:0000256" key="4">
    <source>
        <dbReference type="SAM" id="MobiDB-lite"/>
    </source>
</evidence>
<feature type="modified residue" description="N6-(pyridoxal phosphate)lysine (covalent)" evidence="6 8">
    <location>
        <position position="280"/>
    </location>
</feature>
<dbReference type="PDBsum" id="6IZ9"/>
<feature type="region of interest" description="Disordered" evidence="4">
    <location>
        <begin position="28"/>
        <end position="52"/>
    </location>
</feature>
<dbReference type="SUPFAM" id="SSF53383">
    <property type="entry name" value="PLP-dependent transferases"/>
    <property type="match status" value="1"/>
</dbReference>
<feature type="binding site" evidence="8">
    <location>
        <position position="313"/>
    </location>
    <ligand>
        <name>2-oxoglutarate</name>
        <dbReference type="ChEBI" id="CHEBI:16810"/>
    </ligand>
</feature>
<evidence type="ECO:0000256" key="3">
    <source>
        <dbReference type="RuleBase" id="RU003560"/>
    </source>
</evidence>
<organism evidence="5">
    <name type="scientific">Mesorhizobium sp. LUK</name>
    <dbReference type="NCBI Taxonomy" id="398267"/>
    <lineage>
        <taxon>Bacteria</taxon>
        <taxon>Pseudomonadati</taxon>
        <taxon>Pseudomonadota</taxon>
        <taxon>Alphaproteobacteria</taxon>
        <taxon>Hyphomicrobiales</taxon>
        <taxon>Phyllobacteriaceae</taxon>
        <taxon>Mesorhizobium</taxon>
    </lineage>
</organism>
<dbReference type="InterPro" id="IPR015424">
    <property type="entry name" value="PyrdxlP-dep_Trfase"/>
</dbReference>
<evidence type="ECO:0007829" key="7">
    <source>
        <dbReference type="PDB" id="2YKV"/>
    </source>
</evidence>
<comment type="cofactor">
    <cofactor evidence="1">
        <name>pyridoxal 5'-phosphate</name>
        <dbReference type="ChEBI" id="CHEBI:597326"/>
    </cofactor>
</comment>
<reference evidence="5" key="1">
    <citation type="journal article" date="2007" name="Appl. Environ. Microbiol.">
        <title>Cloning and characterization of a novel beta-transaminase from Mesorhizobium sp. strain LUK: a new biocatalyst for the synthesis of enantiomerically pure beta-amino acids.</title>
        <authorList>
            <person name="Kim J."/>
            <person name="Kyung D."/>
            <person name="Yun H."/>
            <person name="Cho B.K."/>
            <person name="Seo J.H."/>
            <person name="Cha M."/>
            <person name="Kim B.G."/>
        </authorList>
    </citation>
    <scope>NUCLEOTIDE SEQUENCE</scope>
    <source>
        <strain evidence="5">LUK</strain>
    </source>
</reference>
<dbReference type="InterPro" id="IPR015421">
    <property type="entry name" value="PyrdxlP-dep_Trfase_major"/>
</dbReference>
<dbReference type="PDB" id="2YKV">
    <property type="method" value="X-ray"/>
    <property type="resolution" value="1.90 A"/>
    <property type="chains" value="A/B/C=1-445"/>
</dbReference>
<feature type="binding site" evidence="6 8">
    <location>
        <position position="314"/>
    </location>
    <ligand>
        <name>pyridoxal 5'-phosphate</name>
        <dbReference type="ChEBI" id="CHEBI:597326"/>
    </ligand>
</feature>
<evidence type="ECO:0007829" key="6">
    <source>
        <dbReference type="PDB" id="2YKU"/>
    </source>
</evidence>
<reference evidence="6 7" key="2">
    <citation type="journal article" date="2012" name="J. Biol. Chem.">
        <title>Structural determinants of the beta-selectivity of a bacterial aminotransferase.</title>
        <authorList>
            <person name="Wybenga G.G."/>
            <person name="Crismaru C.G."/>
            <person name="Janssen D.B."/>
            <person name="Dijkstra B.W."/>
        </authorList>
    </citation>
    <scope>X-RAY CRYSTALLOGRAPHY (1.69 ANGSTROMS) IN COMPLEX WITH 2-OXOGLUTARATE AND PYRIDOXAL 5'-PHOSPHATE</scope>
    <scope>PYRIDOXAL PHOSPHATE AT LYS-280</scope>
</reference>
<comment type="similarity">
    <text evidence="3">Belongs to the class-III pyridoxal-phosphate-dependent aminotransferase family.</text>
</comment>
<dbReference type="PDB" id="2YKX">
    <property type="method" value="X-ray"/>
    <property type="resolution" value="1.85 A"/>
    <property type="chains" value="A/B/C=1-445"/>
</dbReference>
<dbReference type="PDB" id="2YKY">
    <property type="method" value="X-ray"/>
    <property type="resolution" value="1.69 A"/>
    <property type="chains" value="A/B/C=1-445"/>
</dbReference>
<sequence length="445" mass="47367">MNEPIGEPGRSPASDTAEKAQAIAAARNTFARDNPVSAGHHERARRSMPGGNTRSILFHRPFPLVIAQGTGSRFQDVDGHAYVNFLGEYTAGLFGHSHPVIRAAVERALAVGLNLSTQTENEALFAEAVCDRFPSIDLVRFTNSGTEANLMALATATAITGRKTVLAFDGGYHGGLLNFASGHAPTNAPYHVVLGVYNDVEGTADLLKRHGHDCAAILVEPMLGAGGCVPAERAFLDLLRAEASRCGALLIFDEVMTSRLSGGGAQEMLGISADLTTLGKYIGGGMSFGAFGGRRDLMERFDPARDGAFAHAGTFNNNILTMSAGHAALTQIYTRQAASDLSASGDRFRANLNRIAVENQAPLQFTGLGSLGTIHFSRAPIRSAGDVRAADQQLKELFFFHMLRKGIYLAPRGMYALSLEIADAGRDAFAEALADFIGEQRALLM</sequence>
<dbReference type="Gene3D" id="3.40.640.10">
    <property type="entry name" value="Type I PLP-dependent aspartate aminotransferase-like (Major domain)"/>
    <property type="match status" value="1"/>
</dbReference>